<accession>A0ABU9M082</accession>
<keyword evidence="2" id="KW-1185">Reference proteome</keyword>
<dbReference type="Proteomes" id="UP001479606">
    <property type="component" value="Unassembled WGS sequence"/>
</dbReference>
<reference evidence="1 2" key="1">
    <citation type="journal article" date="2018" name="Arch. Microbiol.">
        <title>Hymenobacter segetis sp. nov., isolated from soil.</title>
        <authorList>
            <person name="Ten L.N."/>
            <person name="Lim S.J."/>
            <person name="Kim B.O."/>
            <person name="Kang I.K."/>
            <person name="Jung H.Y."/>
        </authorList>
    </citation>
    <scope>NUCLEOTIDE SEQUENCE [LARGE SCALE GENOMIC DNA]</scope>
    <source>
        <strain evidence="1 2">S7-3-11</strain>
    </source>
</reference>
<sequence length="73" mass="7825">MPKNTHVVPRPTGWGVITEGASRAGVVTQTQAEAIAIARQLSINRGSEMLVHGENGRIRARNSYGNDPTRSKG</sequence>
<evidence type="ECO:0000313" key="2">
    <source>
        <dbReference type="Proteomes" id="UP001479606"/>
    </source>
</evidence>
<proteinExistence type="predicted"/>
<dbReference type="RefSeq" id="WP_342300665.1">
    <property type="nucleotide sequence ID" value="NZ_JBCEVZ010000067.1"/>
</dbReference>
<comment type="caution">
    <text evidence="1">The sequence shown here is derived from an EMBL/GenBank/DDBJ whole genome shotgun (WGS) entry which is preliminary data.</text>
</comment>
<name>A0ABU9M082_9BACT</name>
<dbReference type="Pfam" id="PF09954">
    <property type="entry name" value="DUF2188"/>
    <property type="match status" value="1"/>
</dbReference>
<evidence type="ECO:0000313" key="1">
    <source>
        <dbReference type="EMBL" id="MEL5996315.1"/>
    </source>
</evidence>
<dbReference type="EMBL" id="JBCEVZ010000067">
    <property type="protein sequence ID" value="MEL5996315.1"/>
    <property type="molecule type" value="Genomic_DNA"/>
</dbReference>
<dbReference type="InterPro" id="IPR018691">
    <property type="entry name" value="DUF2188"/>
</dbReference>
<gene>
    <name evidence="1" type="ORF">AAFH49_19025</name>
</gene>
<protein>
    <submittedName>
        <fullName evidence="1">DUF2188 domain-containing protein</fullName>
    </submittedName>
</protein>
<organism evidence="1 2">
    <name type="scientific">Hymenobacter segetis</name>
    <dbReference type="NCBI Taxonomy" id="2025509"/>
    <lineage>
        <taxon>Bacteria</taxon>
        <taxon>Pseudomonadati</taxon>
        <taxon>Bacteroidota</taxon>
        <taxon>Cytophagia</taxon>
        <taxon>Cytophagales</taxon>
        <taxon>Hymenobacteraceae</taxon>
        <taxon>Hymenobacter</taxon>
    </lineage>
</organism>